<gene>
    <name evidence="1" type="ORF">CRV08_10420</name>
</gene>
<organism evidence="1 2">
    <name type="scientific">Halarcobacter ebronensis</name>
    <dbReference type="NCBI Taxonomy" id="1462615"/>
    <lineage>
        <taxon>Bacteria</taxon>
        <taxon>Pseudomonadati</taxon>
        <taxon>Campylobacterota</taxon>
        <taxon>Epsilonproteobacteria</taxon>
        <taxon>Campylobacterales</taxon>
        <taxon>Arcobacteraceae</taxon>
        <taxon>Halarcobacter</taxon>
    </lineage>
</organism>
<dbReference type="EMBL" id="PDKJ01000009">
    <property type="protein sequence ID" value="RXJ67333.1"/>
    <property type="molecule type" value="Genomic_DNA"/>
</dbReference>
<name>A0A4Q0YB97_9BACT</name>
<proteinExistence type="predicted"/>
<reference evidence="1 2" key="1">
    <citation type="submission" date="2017-10" db="EMBL/GenBank/DDBJ databases">
        <title>Genomics of the genus Arcobacter.</title>
        <authorList>
            <person name="Perez-Cataluna A."/>
            <person name="Figueras M.J."/>
        </authorList>
    </citation>
    <scope>NUCLEOTIDE SEQUENCE [LARGE SCALE GENOMIC DNA]</scope>
    <source>
        <strain evidence="1 2">CECT 8993</strain>
    </source>
</reference>
<accession>A0A4Q0YB97</accession>
<sequence>MGNEFNVLEKGIIKCACGGKVVLTSTVPNLKINGEKPLYLKDILNAPISGCPSKDPCTKVASISDAGTEVNVSATGLTYLLRTDGFKSDKGRAIILNDPGQGTSRISAIPSLENQNVVAEEKVLKEQYIKEEEEVTVKYELYLIRKSQDIYKPIRPSRGFRKANETYLNNEKEAEFDNIYCHTLAFVYVVKDGDYTEYKIYNNGGINTEELKDIYYKDTKNEVITKFIPLEEKSKYQIYYSNFQLTNLNDIQKLPELKIDTKSLDGKSGIYIKDIDSINKNKIEQKLLNAQKPKNGEKNSNIIVGFLEDSIGEIEDLYNEYYTNYKLAYSYNKKIFDDIKTRNSYAYTIANIVDYFYISSSETNEYRENLSILKNCYSKFVEMIFFEKKLYNYVLDLKDIENIVHKDTDKKAFSFHKVLENYKKNFFSFTYLFPSKRDTVGNSAFRYTNEYIRSTPYMKNRSTDSKFIMYQNLFYHIDQNQNTNSLMKFTGNDNYTLVKKNAEQVLAHIVFCLFFLDDFEEDLKNLLDYSKVIQIRDEFLIAYRKITPLPKIGKSNISNIKELIEKQEFYNKTVSNQNAESKANKSFLGLLKKTDNHFLEDYKQLDNHHIMKSFDYSYKVSFKSNLLYMPKNVQYYQEQAVTSPKNILKTIKTKFLEGKVEELLLKYQSCSIDKFEYVVGSMNIIYSLCSTKIDLDEEVEVNGIFASEDIQYLLDFTDDLVDKRIKLEDADKELLLGEYQISEYFDEYLIKQLLNELLFLKSNDTAKAKAQSFFNKYQNLAKKAISKENKKIEPLDFDKDVKKLENEFYSGLKFISGVTDQIDKSLDKFLENINQYSEYGDKLISKSRALQLGLAFKSYSSMMAIASIKKYIYDNQNKDIKSTIGFVNDFAGLNSALIGIMQNKEFGNIAQAFLDKIYKNQANKNIIKNLANNEFLAGAGKSFAKVSAYAVIIISVLDAIKYEKNEDYDALAATFGIFTLNTVALFVTSGTPLIVFVSISSIVYAIVMLKLEDSAFESYLKRSLFYKDNIYLKSKDKKINGFPAKYLLETTNRKEELESINSEGFTCAKKIIDFIGENYETNELYFDTALKNELSFLETAIYGYKLELLGRRKGKKLKNKYGNDVTLWQKTFIKIPKVILDDKDFKFIFKIDNKCTLVSKQSGLFNEEKDYYLFDLFNQEYNTLYELNSINYQKASIIILTSLVELKYEFTYDYRELIYLDVLGFEQTSFTPEDSTNLKQFTEKKEGN</sequence>
<dbReference type="AlphaFoldDB" id="A0A4Q0YB97"/>
<dbReference type="RefSeq" id="WP_128981830.1">
    <property type="nucleotide sequence ID" value="NZ_PDKJ01000009.1"/>
</dbReference>
<protein>
    <submittedName>
        <fullName evidence="1">Uncharacterized protein</fullName>
    </submittedName>
</protein>
<evidence type="ECO:0000313" key="1">
    <source>
        <dbReference type="EMBL" id="RXJ67333.1"/>
    </source>
</evidence>
<evidence type="ECO:0000313" key="2">
    <source>
        <dbReference type="Proteomes" id="UP000290172"/>
    </source>
</evidence>
<dbReference type="Proteomes" id="UP000290172">
    <property type="component" value="Unassembled WGS sequence"/>
</dbReference>
<comment type="caution">
    <text evidence="1">The sequence shown here is derived from an EMBL/GenBank/DDBJ whole genome shotgun (WGS) entry which is preliminary data.</text>
</comment>